<keyword evidence="2" id="KW-1185">Reference proteome</keyword>
<name>A0ABS3JCZ9_9BACT</name>
<gene>
    <name evidence="1" type="ORF">J2I46_01930</name>
</gene>
<sequence>MKETEIGDKVVQFFQLPGNEVFCEVPCAGIIDVVIKQGTIIIAIECKVSFGLSVIEQAAKNLYYSHYSYVAVPQISRGSFAYQICKEYGIGILTTGKTEQSNVCEALAPRLHRRITRPKLPEFCKLNRAGVQSDRWTSFSWFVETMKRELSRHPDGLTHKQVFDKCGHYTSAASLKSSLLKYVRTQVITGIEFRDGHFFLTSAHQNVSSKAGL</sequence>
<organism evidence="1 2">
    <name type="scientific">Fibrella forsythiae</name>
    <dbReference type="NCBI Taxonomy" id="2817061"/>
    <lineage>
        <taxon>Bacteria</taxon>
        <taxon>Pseudomonadati</taxon>
        <taxon>Bacteroidota</taxon>
        <taxon>Cytophagia</taxon>
        <taxon>Cytophagales</taxon>
        <taxon>Spirosomataceae</taxon>
        <taxon>Fibrella</taxon>
    </lineage>
</organism>
<evidence type="ECO:0000313" key="2">
    <source>
        <dbReference type="Proteomes" id="UP000664628"/>
    </source>
</evidence>
<comment type="caution">
    <text evidence="1">The sequence shown here is derived from an EMBL/GenBank/DDBJ whole genome shotgun (WGS) entry which is preliminary data.</text>
</comment>
<reference evidence="1 2" key="1">
    <citation type="submission" date="2021-03" db="EMBL/GenBank/DDBJ databases">
        <title>Fibrella sp. HMF5405 genome sequencing and assembly.</title>
        <authorList>
            <person name="Kang H."/>
            <person name="Kim H."/>
            <person name="Bae S."/>
            <person name="Joh K."/>
        </authorList>
    </citation>
    <scope>NUCLEOTIDE SEQUENCE [LARGE SCALE GENOMIC DNA]</scope>
    <source>
        <strain evidence="1 2">HMF5405</strain>
    </source>
</reference>
<accession>A0ABS3JCZ9</accession>
<protein>
    <submittedName>
        <fullName evidence="1">Uncharacterized protein</fullName>
    </submittedName>
</protein>
<dbReference type="Proteomes" id="UP000664628">
    <property type="component" value="Unassembled WGS sequence"/>
</dbReference>
<dbReference type="EMBL" id="JAFMYW010000001">
    <property type="protein sequence ID" value="MBO0947323.1"/>
    <property type="molecule type" value="Genomic_DNA"/>
</dbReference>
<evidence type="ECO:0000313" key="1">
    <source>
        <dbReference type="EMBL" id="MBO0947323.1"/>
    </source>
</evidence>
<proteinExistence type="predicted"/>
<dbReference type="RefSeq" id="WP_207327239.1">
    <property type="nucleotide sequence ID" value="NZ_JAFMYW010000001.1"/>
</dbReference>